<dbReference type="PANTHER" id="PTHR10680">
    <property type="entry name" value="PEPTIDYL-GLYCINE ALPHA-AMIDATING MONOOXYGENASE"/>
    <property type="match status" value="1"/>
</dbReference>
<dbReference type="InterPro" id="IPR000323">
    <property type="entry name" value="Cu2_ascorb_mOase_N"/>
</dbReference>
<evidence type="ECO:0000313" key="4">
    <source>
        <dbReference type="Proteomes" id="UP000269396"/>
    </source>
</evidence>
<gene>
    <name evidence="3" type="ORF">SMTD_LOCUS101</name>
</gene>
<dbReference type="Proteomes" id="UP000269396">
    <property type="component" value="Unassembled WGS sequence"/>
</dbReference>
<organism evidence="3 4">
    <name type="scientific">Schistosoma mattheei</name>
    <dbReference type="NCBI Taxonomy" id="31246"/>
    <lineage>
        <taxon>Eukaryota</taxon>
        <taxon>Metazoa</taxon>
        <taxon>Spiralia</taxon>
        <taxon>Lophotrochozoa</taxon>
        <taxon>Platyhelminthes</taxon>
        <taxon>Trematoda</taxon>
        <taxon>Digenea</taxon>
        <taxon>Strigeidida</taxon>
        <taxon>Schistosomatoidea</taxon>
        <taxon>Schistosomatidae</taxon>
        <taxon>Schistosoma</taxon>
    </lineage>
</organism>
<dbReference type="SUPFAM" id="SSF49742">
    <property type="entry name" value="PHM/PNGase F"/>
    <property type="match status" value="1"/>
</dbReference>
<dbReference type="PANTHER" id="PTHR10680:SF38">
    <property type="entry name" value="BLL1368 PROTEIN"/>
    <property type="match status" value="1"/>
</dbReference>
<dbReference type="GO" id="GO:0005507">
    <property type="term" value="F:copper ion binding"/>
    <property type="evidence" value="ECO:0007669"/>
    <property type="project" value="InterPro"/>
</dbReference>
<dbReference type="Pfam" id="PF01082">
    <property type="entry name" value="Cu2_monooxygen"/>
    <property type="match status" value="1"/>
</dbReference>
<dbReference type="EMBL" id="UZAL01000067">
    <property type="protein sequence ID" value="VDO67541.1"/>
    <property type="molecule type" value="Genomic_DNA"/>
</dbReference>
<name>A0A183NDB5_9TREM</name>
<dbReference type="STRING" id="31246.A0A183NDB5"/>
<dbReference type="InterPro" id="IPR008977">
    <property type="entry name" value="PHM/PNGase_F_dom_sf"/>
</dbReference>
<accession>A0A183NDB5</accession>
<proteinExistence type="predicted"/>
<keyword evidence="4" id="KW-1185">Reference proteome</keyword>
<dbReference type="Gene3D" id="2.60.120.310">
    <property type="entry name" value="Copper type II, ascorbate-dependent monooxygenase, N-terminal domain"/>
    <property type="match status" value="1"/>
</dbReference>
<keyword evidence="1" id="KW-0732">Signal</keyword>
<protein>
    <submittedName>
        <fullName evidence="3">Uncharacterized protein</fullName>
    </submittedName>
</protein>
<dbReference type="GO" id="GO:0016715">
    <property type="term" value="F:oxidoreductase activity, acting on paired donors, with incorporation or reduction of molecular oxygen, reduced ascorbate as one donor, and incorporation of one atom of oxygen"/>
    <property type="evidence" value="ECO:0007669"/>
    <property type="project" value="InterPro"/>
</dbReference>
<keyword evidence="2" id="KW-0325">Glycoprotein</keyword>
<reference evidence="3 4" key="1">
    <citation type="submission" date="2018-11" db="EMBL/GenBank/DDBJ databases">
        <authorList>
            <consortium name="Pathogen Informatics"/>
        </authorList>
    </citation>
    <scope>NUCLEOTIDE SEQUENCE [LARGE SCALE GENOMIC DNA]</scope>
    <source>
        <strain>Denwood</strain>
        <strain evidence="4">Zambia</strain>
    </source>
</reference>
<evidence type="ECO:0000256" key="1">
    <source>
        <dbReference type="ARBA" id="ARBA00022729"/>
    </source>
</evidence>
<sequence>MFHFPQLILLLHCTLQICKPHRVWEQDLKMPFVNVEQQDTYMCAYFQPSLLNGTAFIREILPSANRSTVHHIILKGCSHLVTKIGKPTRCGLCQTIMYAWGLDAPPLRFPLGVGYPTGLNAQIKGFELEVHYLNPVKSDHSGLRLIVTDQIQPRIAGVFLLLRGDAIIPPGVKSFPIDFLQEYISKCSNRRKGQTKKLVTNSPGSLFTDGQVFIYTQKIRIEKAKPVPIVRSSSVSKTKENLPICFSKEKKF</sequence>
<evidence type="ECO:0000256" key="2">
    <source>
        <dbReference type="ARBA" id="ARBA00023180"/>
    </source>
</evidence>
<evidence type="ECO:0000313" key="3">
    <source>
        <dbReference type="EMBL" id="VDO67541.1"/>
    </source>
</evidence>
<dbReference type="AlphaFoldDB" id="A0A183NDB5"/>
<dbReference type="InterPro" id="IPR036939">
    <property type="entry name" value="Cu2_ascorb_mOase_N_sf"/>
</dbReference>